<dbReference type="Proteomes" id="UP000608662">
    <property type="component" value="Unassembled WGS sequence"/>
</dbReference>
<dbReference type="SUPFAM" id="SSF141986">
    <property type="entry name" value="LD-carboxypeptidase A C-terminal domain-like"/>
    <property type="match status" value="1"/>
</dbReference>
<organism evidence="5 6">
    <name type="scientific">Halomicrobium mukohataei</name>
    <dbReference type="NCBI Taxonomy" id="57705"/>
    <lineage>
        <taxon>Archaea</taxon>
        <taxon>Methanobacteriati</taxon>
        <taxon>Methanobacteriota</taxon>
        <taxon>Stenosarchaea group</taxon>
        <taxon>Halobacteria</taxon>
        <taxon>Halobacteriales</taxon>
        <taxon>Haloarculaceae</taxon>
        <taxon>Halomicrobium</taxon>
    </lineage>
</organism>
<comment type="similarity">
    <text evidence="1">Belongs to the peptidase S66 family.</text>
</comment>
<accession>A0A847UI29</accession>
<dbReference type="Pfam" id="PF02016">
    <property type="entry name" value="Peptidase_S66"/>
    <property type="match status" value="1"/>
</dbReference>
<keyword evidence="2" id="KW-0378">Hydrolase</keyword>
<dbReference type="CDD" id="cd07062">
    <property type="entry name" value="Peptidase_S66_mccF_like"/>
    <property type="match status" value="1"/>
</dbReference>
<feature type="domain" description="LD-carboxypeptidase C-terminal" evidence="4">
    <location>
        <begin position="208"/>
        <end position="339"/>
    </location>
</feature>
<keyword evidence="5" id="KW-0121">Carboxypeptidase</keyword>
<gene>
    <name evidence="5" type="ORF">GOC74_14890</name>
</gene>
<keyword evidence="5" id="KW-0645">Protease</keyword>
<dbReference type="InterPro" id="IPR027461">
    <property type="entry name" value="Carboxypeptidase_A_C_sf"/>
</dbReference>
<dbReference type="Pfam" id="PF17676">
    <property type="entry name" value="Peptidase_S66C"/>
    <property type="match status" value="1"/>
</dbReference>
<dbReference type="PANTHER" id="PTHR30237">
    <property type="entry name" value="MURAMOYLTETRAPEPTIDE CARBOXYPEPTIDASE"/>
    <property type="match status" value="1"/>
</dbReference>
<dbReference type="InterPro" id="IPR029062">
    <property type="entry name" value="Class_I_gatase-like"/>
</dbReference>
<evidence type="ECO:0000256" key="2">
    <source>
        <dbReference type="ARBA" id="ARBA00022801"/>
    </source>
</evidence>
<name>A0A847UI29_9EURY</name>
<feature type="domain" description="LD-carboxypeptidase N-terminal" evidence="3">
    <location>
        <begin position="16"/>
        <end position="135"/>
    </location>
</feature>
<dbReference type="InterPro" id="IPR040921">
    <property type="entry name" value="Peptidase_S66C"/>
</dbReference>
<proteinExistence type="inferred from homology"/>
<protein>
    <submittedName>
        <fullName evidence="5">LD-carboxypeptidase</fullName>
    </submittedName>
</protein>
<dbReference type="PANTHER" id="PTHR30237:SF4">
    <property type="entry name" value="LD-CARBOXYPEPTIDASE C-TERMINAL DOMAIN-CONTAINING PROTEIN"/>
    <property type="match status" value="1"/>
</dbReference>
<dbReference type="Gene3D" id="3.50.30.60">
    <property type="entry name" value="LD-carboxypeptidase A C-terminal domain-like"/>
    <property type="match status" value="1"/>
</dbReference>
<dbReference type="OrthoDB" id="55610at2157"/>
<reference evidence="5" key="1">
    <citation type="submission" date="2019-12" db="EMBL/GenBank/DDBJ databases">
        <title>Whole-genome sequence of Halomicrobium mukohataei pws1.</title>
        <authorList>
            <person name="Verma D.K."/>
            <person name="Gopal K."/>
            <person name="Prasad E.S."/>
        </authorList>
    </citation>
    <scope>NUCLEOTIDE SEQUENCE</scope>
    <source>
        <strain evidence="5">Pws1</strain>
    </source>
</reference>
<dbReference type="InterPro" id="IPR027478">
    <property type="entry name" value="LdcA_N"/>
</dbReference>
<evidence type="ECO:0000256" key="1">
    <source>
        <dbReference type="ARBA" id="ARBA00010233"/>
    </source>
</evidence>
<comment type="caution">
    <text evidence="5">The sequence shown here is derived from an EMBL/GenBank/DDBJ whole genome shotgun (WGS) entry which is preliminary data.</text>
</comment>
<dbReference type="GO" id="GO:0004180">
    <property type="term" value="F:carboxypeptidase activity"/>
    <property type="evidence" value="ECO:0007669"/>
    <property type="project" value="UniProtKB-KW"/>
</dbReference>
<evidence type="ECO:0000313" key="5">
    <source>
        <dbReference type="EMBL" id="NLV11214.1"/>
    </source>
</evidence>
<evidence type="ECO:0000259" key="3">
    <source>
        <dbReference type="Pfam" id="PF02016"/>
    </source>
</evidence>
<dbReference type="EMBL" id="WOYG01000001">
    <property type="protein sequence ID" value="NLV11214.1"/>
    <property type="molecule type" value="Genomic_DNA"/>
</dbReference>
<evidence type="ECO:0000259" key="4">
    <source>
        <dbReference type="Pfam" id="PF17676"/>
    </source>
</evidence>
<dbReference type="InterPro" id="IPR003507">
    <property type="entry name" value="S66_fam"/>
</dbReference>
<dbReference type="RefSeq" id="WP_170094927.1">
    <property type="nucleotide sequence ID" value="NZ_WOYG01000001.1"/>
</dbReference>
<dbReference type="AlphaFoldDB" id="A0A847UI29"/>
<evidence type="ECO:0000313" key="6">
    <source>
        <dbReference type="Proteomes" id="UP000608662"/>
    </source>
</evidence>
<dbReference type="SUPFAM" id="SSF52317">
    <property type="entry name" value="Class I glutamine amidotransferase-like"/>
    <property type="match status" value="1"/>
</dbReference>
<sequence>MTTFQTPPPAEPGDRVAVVAPSSGGAADARHVLELSLQRLRDHFDLEPVVYPTARQSDEFLDRSPRARAADLHAAFRDPEISAVFATIGGDDQIRVLDHLDPMIIREHPTRFFGMSDNTNLALFLWTHGIVSYYGGQLLNQVGVPGSLDEYTERYLRRALFDKHLGELTAAKRWTDAVYDWETDDYVGQSVRYEDAPGWSWYGGGAVSGRVWGGCLAIVRWQLATNRYLPDPARLDGQVLAIETAETLPDADRVRWTLQAMGERGLLERFDGVLVGRPRTRNRFEDRDDDTREQYRKDQRDAVLSMLDRYNPEATAVFDLDFGHTNPTAPIPIGGRVEIDPDGESIRFV</sequence>
<dbReference type="Gene3D" id="3.40.50.10740">
    <property type="entry name" value="Class I glutamine amidotransferase-like"/>
    <property type="match status" value="1"/>
</dbReference>
<dbReference type="InterPro" id="IPR040449">
    <property type="entry name" value="Peptidase_S66_N"/>
</dbReference>